<reference evidence="2" key="1">
    <citation type="journal article" date="2014" name="Int. J. Syst. Evol. Microbiol.">
        <title>Complete genome sequence of Corynebacterium casei LMG S-19264T (=DSM 44701T), isolated from a smear-ripened cheese.</title>
        <authorList>
            <consortium name="US DOE Joint Genome Institute (JGI-PGF)"/>
            <person name="Walter F."/>
            <person name="Albersmeier A."/>
            <person name="Kalinowski J."/>
            <person name="Ruckert C."/>
        </authorList>
    </citation>
    <scope>NUCLEOTIDE SEQUENCE</scope>
    <source>
        <strain evidence="2">KCTC 42650</strain>
    </source>
</reference>
<dbReference type="EMBL" id="BNCJ01000032">
    <property type="protein sequence ID" value="GHF72506.1"/>
    <property type="molecule type" value="Genomic_DNA"/>
</dbReference>
<keyword evidence="3" id="KW-1185">Reference proteome</keyword>
<evidence type="ECO:0008006" key="4">
    <source>
        <dbReference type="Google" id="ProtNLM"/>
    </source>
</evidence>
<sequence length="148" mass="16466">MILRRSVLACLVAVLLPLAALADQPMIYARHGKAVGGYDVVAYFTEGRAVKGEMRFNVMWKGAVWLFSSMRNRELFEANPRAYAPRYGGYCAYGMARGEVIASAPDAWAIRDGRLYLIHNRDLMGRWESDAPGEIALANANWPGALRN</sequence>
<dbReference type="RefSeq" id="WP_189682791.1">
    <property type="nucleotide sequence ID" value="NZ_BNCJ01000032.1"/>
</dbReference>
<gene>
    <name evidence="2" type="ORF">GCM10017056_49280</name>
</gene>
<evidence type="ECO:0000313" key="2">
    <source>
        <dbReference type="EMBL" id="GHF72506.1"/>
    </source>
</evidence>
<evidence type="ECO:0000256" key="1">
    <source>
        <dbReference type="SAM" id="SignalP"/>
    </source>
</evidence>
<feature type="chain" id="PRO_5035165166" description="YHS domain protein" evidence="1">
    <location>
        <begin position="23"/>
        <end position="148"/>
    </location>
</feature>
<dbReference type="AlphaFoldDB" id="A0A8J3MB32"/>
<organism evidence="2 3">
    <name type="scientific">Seohaeicola zhoushanensis</name>
    <dbReference type="NCBI Taxonomy" id="1569283"/>
    <lineage>
        <taxon>Bacteria</taxon>
        <taxon>Pseudomonadati</taxon>
        <taxon>Pseudomonadota</taxon>
        <taxon>Alphaproteobacteria</taxon>
        <taxon>Rhodobacterales</taxon>
        <taxon>Roseobacteraceae</taxon>
        <taxon>Seohaeicola</taxon>
    </lineage>
</organism>
<evidence type="ECO:0000313" key="3">
    <source>
        <dbReference type="Proteomes" id="UP000626220"/>
    </source>
</evidence>
<comment type="caution">
    <text evidence="2">The sequence shown here is derived from an EMBL/GenBank/DDBJ whole genome shotgun (WGS) entry which is preliminary data.</text>
</comment>
<keyword evidence="1" id="KW-0732">Signal</keyword>
<reference evidence="2" key="2">
    <citation type="submission" date="2020-09" db="EMBL/GenBank/DDBJ databases">
        <authorList>
            <person name="Sun Q."/>
            <person name="Kim S."/>
        </authorList>
    </citation>
    <scope>NUCLEOTIDE SEQUENCE</scope>
    <source>
        <strain evidence="2">KCTC 42650</strain>
    </source>
</reference>
<dbReference type="NCBIfam" id="NF041384">
    <property type="entry name" value="YHS_seleno_dom"/>
    <property type="match status" value="1"/>
</dbReference>
<protein>
    <recommendedName>
        <fullName evidence="4">YHS domain protein</fullName>
    </recommendedName>
</protein>
<feature type="signal peptide" evidence="1">
    <location>
        <begin position="1"/>
        <end position="22"/>
    </location>
</feature>
<accession>A0A8J3MB32</accession>
<name>A0A8J3MB32_9RHOB</name>
<dbReference type="Proteomes" id="UP000626220">
    <property type="component" value="Unassembled WGS sequence"/>
</dbReference>
<proteinExistence type="predicted"/>